<keyword evidence="3" id="KW-1185">Reference proteome</keyword>
<evidence type="ECO:0000313" key="3">
    <source>
        <dbReference type="Proteomes" id="UP000789405"/>
    </source>
</evidence>
<feature type="region of interest" description="Disordered" evidence="1">
    <location>
        <begin position="48"/>
        <end position="69"/>
    </location>
</feature>
<accession>A0A9N9BAM4</accession>
<protein>
    <submittedName>
        <fullName evidence="2">15287_t:CDS:1</fullName>
    </submittedName>
</protein>
<reference evidence="2" key="1">
    <citation type="submission" date="2021-06" db="EMBL/GenBank/DDBJ databases">
        <authorList>
            <person name="Kallberg Y."/>
            <person name="Tangrot J."/>
            <person name="Rosling A."/>
        </authorList>
    </citation>
    <scope>NUCLEOTIDE SEQUENCE</scope>
    <source>
        <strain evidence="2">MA453B</strain>
    </source>
</reference>
<dbReference type="Proteomes" id="UP000789405">
    <property type="component" value="Unassembled WGS sequence"/>
</dbReference>
<evidence type="ECO:0000256" key="1">
    <source>
        <dbReference type="SAM" id="MobiDB-lite"/>
    </source>
</evidence>
<evidence type="ECO:0000313" key="2">
    <source>
        <dbReference type="EMBL" id="CAG8561442.1"/>
    </source>
</evidence>
<comment type="caution">
    <text evidence="2">The sequence shown here is derived from an EMBL/GenBank/DDBJ whole genome shotgun (WGS) entry which is preliminary data.</text>
</comment>
<name>A0A9N9BAM4_9GLOM</name>
<organism evidence="2 3">
    <name type="scientific">Dentiscutata erythropus</name>
    <dbReference type="NCBI Taxonomy" id="1348616"/>
    <lineage>
        <taxon>Eukaryota</taxon>
        <taxon>Fungi</taxon>
        <taxon>Fungi incertae sedis</taxon>
        <taxon>Mucoromycota</taxon>
        <taxon>Glomeromycotina</taxon>
        <taxon>Glomeromycetes</taxon>
        <taxon>Diversisporales</taxon>
        <taxon>Gigasporaceae</taxon>
        <taxon>Dentiscutata</taxon>
    </lineage>
</organism>
<proteinExistence type="predicted"/>
<sequence>MCKNLISDCVLIPSIISNSNSVFYGVKPKAWTNDEIIIDIAKDQSDFDLKDNKDEDSDDEIDESDNITEQTTQDTVLKWCIIYTDGRKSMTSEADNLLIHLVIISTTQHGIPSQTMPKR</sequence>
<feature type="compositionally biased region" description="Acidic residues" evidence="1">
    <location>
        <begin position="54"/>
        <end position="66"/>
    </location>
</feature>
<gene>
    <name evidence="2" type="ORF">DERYTH_LOCUS5757</name>
</gene>
<dbReference type="AlphaFoldDB" id="A0A9N9BAM4"/>
<dbReference type="EMBL" id="CAJVPY010002466">
    <property type="protein sequence ID" value="CAG8561442.1"/>
    <property type="molecule type" value="Genomic_DNA"/>
</dbReference>